<dbReference type="FunFam" id="3.40.50.720:FF:000047">
    <property type="entry name" value="NADP-dependent L-serine/L-allo-threonine dehydrogenase"/>
    <property type="match status" value="1"/>
</dbReference>
<proteinExistence type="inferred from homology"/>
<comment type="caution">
    <text evidence="4">The sequence shown here is derived from an EMBL/GenBank/DDBJ whole genome shotgun (WGS) entry which is preliminary data.</text>
</comment>
<keyword evidence="5" id="KW-1185">Reference proteome</keyword>
<dbReference type="STRING" id="194197.BWD09_12005"/>
<dbReference type="Pfam" id="PF00106">
    <property type="entry name" value="adh_short"/>
    <property type="match status" value="1"/>
</dbReference>
<protein>
    <submittedName>
        <fullName evidence="4">NADP-dependent 3-hydroxy acid dehydrogenase</fullName>
    </submittedName>
</protein>
<dbReference type="GeneID" id="94581606"/>
<accession>A0A1X3D1U2</accession>
<dbReference type="GO" id="GO:0016616">
    <property type="term" value="F:oxidoreductase activity, acting on the CH-OH group of donors, NAD or NADP as acceptor"/>
    <property type="evidence" value="ECO:0007669"/>
    <property type="project" value="UniProtKB-ARBA"/>
</dbReference>
<dbReference type="EMBL" id="MTBO01000050">
    <property type="protein sequence ID" value="OSI13893.1"/>
    <property type="molecule type" value="Genomic_DNA"/>
</dbReference>
<evidence type="ECO:0000256" key="1">
    <source>
        <dbReference type="ARBA" id="ARBA00006484"/>
    </source>
</evidence>
<dbReference type="SUPFAM" id="SSF51735">
    <property type="entry name" value="NAD(P)-binding Rossmann-fold domains"/>
    <property type="match status" value="1"/>
</dbReference>
<evidence type="ECO:0000313" key="5">
    <source>
        <dbReference type="Proteomes" id="UP000193118"/>
    </source>
</evidence>
<organism evidence="4 5">
    <name type="scientific">Neisseria dentiae</name>
    <dbReference type="NCBI Taxonomy" id="194197"/>
    <lineage>
        <taxon>Bacteria</taxon>
        <taxon>Pseudomonadati</taxon>
        <taxon>Pseudomonadota</taxon>
        <taxon>Betaproteobacteria</taxon>
        <taxon>Neisseriales</taxon>
        <taxon>Neisseriaceae</taxon>
        <taxon>Neisseria</taxon>
    </lineage>
</organism>
<dbReference type="OrthoDB" id="6823797at2"/>
<dbReference type="PRINTS" id="PR00080">
    <property type="entry name" value="SDRFAMILY"/>
</dbReference>
<dbReference type="PANTHER" id="PTHR42901">
    <property type="entry name" value="ALCOHOL DEHYDROGENASE"/>
    <property type="match status" value="1"/>
</dbReference>
<keyword evidence="2" id="KW-0560">Oxidoreductase</keyword>
<evidence type="ECO:0000256" key="3">
    <source>
        <dbReference type="RuleBase" id="RU000363"/>
    </source>
</evidence>
<dbReference type="InterPro" id="IPR036291">
    <property type="entry name" value="NAD(P)-bd_dom_sf"/>
</dbReference>
<dbReference type="AlphaFoldDB" id="A0A1X3D1U2"/>
<dbReference type="Proteomes" id="UP000193118">
    <property type="component" value="Unassembled WGS sequence"/>
</dbReference>
<dbReference type="CDD" id="cd05346">
    <property type="entry name" value="SDR_c5"/>
    <property type="match status" value="1"/>
</dbReference>
<dbReference type="InterPro" id="IPR002347">
    <property type="entry name" value="SDR_fam"/>
</dbReference>
<gene>
    <name evidence="4" type="ORF">BWD09_12005</name>
</gene>
<dbReference type="InterPro" id="IPR020904">
    <property type="entry name" value="Sc_DH/Rdtase_CS"/>
</dbReference>
<comment type="similarity">
    <text evidence="1 3">Belongs to the short-chain dehydrogenases/reductases (SDR) family.</text>
</comment>
<dbReference type="PRINTS" id="PR00081">
    <property type="entry name" value="GDHRDH"/>
</dbReference>
<reference evidence="5" key="1">
    <citation type="submission" date="2017-01" db="EMBL/GenBank/DDBJ databases">
        <authorList>
            <person name="Wolfgang W.J."/>
            <person name="Cole J."/>
            <person name="Wroblewski D."/>
            <person name="Mcginnis J."/>
            <person name="Musser K.A."/>
        </authorList>
    </citation>
    <scope>NUCLEOTIDE SEQUENCE [LARGE SCALE GENOMIC DNA]</scope>
    <source>
        <strain evidence="5">DSM 19151</strain>
    </source>
</reference>
<dbReference type="RefSeq" id="WP_085367032.1">
    <property type="nucleotide sequence ID" value="NZ_CAUJPZ010000013.1"/>
</dbReference>
<dbReference type="PROSITE" id="PS00061">
    <property type="entry name" value="ADH_SHORT"/>
    <property type="match status" value="1"/>
</dbReference>
<sequence>MTILITGASAGFGEAMCRSFVAAGYKVIGAARRLHKLEALQAELGERFHPLEMDMTRTESIYHALQSLPENFAEIDCLINNAGLALGLDGADKADFNDWETMIQTNIIGLSYLTRQVLPQMVARKSGYIINLGSIAGTYPYPGGNVYGATKAYVRQFSLNLRADLAGTGVRVSNIEPGLCGDTEFSNVRFKGDGERAAKLYENVQFIRPQDIADTALWLYQRPAHMNVNSIEIMPVAQSFGALPVHREAPPPAVQPDDGFEKQSMSLFQKIKSWFKYSELK</sequence>
<dbReference type="PANTHER" id="PTHR42901:SF1">
    <property type="entry name" value="ALCOHOL DEHYDROGENASE"/>
    <property type="match status" value="1"/>
</dbReference>
<evidence type="ECO:0000256" key="2">
    <source>
        <dbReference type="ARBA" id="ARBA00023002"/>
    </source>
</evidence>
<evidence type="ECO:0000313" key="4">
    <source>
        <dbReference type="EMBL" id="OSI13893.1"/>
    </source>
</evidence>
<dbReference type="Gene3D" id="3.40.50.720">
    <property type="entry name" value="NAD(P)-binding Rossmann-like Domain"/>
    <property type="match status" value="1"/>
</dbReference>
<name>A0A1X3D1U2_9NEIS</name>